<dbReference type="InParanoid" id="A0A2T3B3Q8"/>
<evidence type="ECO:0000256" key="6">
    <source>
        <dbReference type="ARBA" id="ARBA00022692"/>
    </source>
</evidence>
<name>A0A2T3B3Q8_AMORE</name>
<dbReference type="InterPro" id="IPR012358">
    <property type="entry name" value="EndopolyPtase_N1"/>
</dbReference>
<feature type="compositionally biased region" description="Basic residues" evidence="13">
    <location>
        <begin position="662"/>
        <end position="683"/>
    </location>
</feature>
<dbReference type="GeneID" id="36573661"/>
<evidence type="ECO:0000256" key="5">
    <source>
        <dbReference type="ARBA" id="ARBA00022554"/>
    </source>
</evidence>
<keyword evidence="5 12" id="KW-0926">Vacuole</keyword>
<evidence type="ECO:0000256" key="11">
    <source>
        <dbReference type="ARBA" id="ARBA00023180"/>
    </source>
</evidence>
<evidence type="ECO:0000256" key="13">
    <source>
        <dbReference type="SAM" id="MobiDB-lite"/>
    </source>
</evidence>
<dbReference type="PANTHER" id="PTHR10340">
    <property type="entry name" value="SPHINGOMYELIN PHOSPHODIESTERASE"/>
    <property type="match status" value="1"/>
</dbReference>
<feature type="compositionally biased region" description="Basic residues" evidence="13">
    <location>
        <begin position="389"/>
        <end position="402"/>
    </location>
</feature>
<dbReference type="InterPro" id="IPR029052">
    <property type="entry name" value="Metallo-depent_PP-like"/>
</dbReference>
<evidence type="ECO:0000256" key="3">
    <source>
        <dbReference type="ARBA" id="ARBA00012459"/>
    </source>
</evidence>
<dbReference type="EMBL" id="KZ679010">
    <property type="protein sequence ID" value="PSS20270.1"/>
    <property type="molecule type" value="Genomic_DNA"/>
</dbReference>
<feature type="compositionally biased region" description="Pro residues" evidence="13">
    <location>
        <begin position="513"/>
        <end position="527"/>
    </location>
</feature>
<comment type="similarity">
    <text evidence="2">Belongs to the endopolyphosphatase PPN1 family.</text>
</comment>
<evidence type="ECO:0000256" key="1">
    <source>
        <dbReference type="ARBA" id="ARBA00004576"/>
    </source>
</evidence>
<feature type="region of interest" description="Disordered" evidence="13">
    <location>
        <begin position="708"/>
        <end position="730"/>
    </location>
</feature>
<comment type="subcellular location">
    <subcellularLocation>
        <location evidence="1">Vacuole membrane</location>
        <topology evidence="1">Single-pass type II membrane protein</topology>
    </subcellularLocation>
</comment>
<dbReference type="GO" id="GO:0006798">
    <property type="term" value="P:polyphosphate catabolic process"/>
    <property type="evidence" value="ECO:0007669"/>
    <property type="project" value="TreeGrafter"/>
</dbReference>
<evidence type="ECO:0000256" key="10">
    <source>
        <dbReference type="ARBA" id="ARBA00023136"/>
    </source>
</evidence>
<keyword evidence="14" id="KW-0732">Signal</keyword>
<comment type="catalytic activity">
    <reaction evidence="12">
        <text>[phosphate](n+1) + n H2O = (n+1) phosphate + n H(+)</text>
        <dbReference type="Rhea" id="RHEA:22452"/>
        <dbReference type="Rhea" id="RHEA-COMP:14280"/>
        <dbReference type="ChEBI" id="CHEBI:15377"/>
        <dbReference type="ChEBI" id="CHEBI:15378"/>
        <dbReference type="ChEBI" id="CHEBI:16838"/>
        <dbReference type="ChEBI" id="CHEBI:43474"/>
        <dbReference type="EC" id="3.6.1.10"/>
    </reaction>
</comment>
<evidence type="ECO:0000256" key="7">
    <source>
        <dbReference type="ARBA" id="ARBA00022801"/>
    </source>
</evidence>
<evidence type="ECO:0000259" key="15">
    <source>
        <dbReference type="Pfam" id="PF00149"/>
    </source>
</evidence>
<dbReference type="AlphaFoldDB" id="A0A2T3B3Q8"/>
<proteinExistence type="inferred from homology"/>
<reference evidence="16 17" key="1">
    <citation type="journal article" date="2018" name="New Phytol.">
        <title>Comparative genomics and transcriptomics depict ericoid mycorrhizal fungi as versatile saprotrophs and plant mutualists.</title>
        <authorList>
            <person name="Martino E."/>
            <person name="Morin E."/>
            <person name="Grelet G.A."/>
            <person name="Kuo A."/>
            <person name="Kohler A."/>
            <person name="Daghino S."/>
            <person name="Barry K.W."/>
            <person name="Cichocki N."/>
            <person name="Clum A."/>
            <person name="Dockter R.B."/>
            <person name="Hainaut M."/>
            <person name="Kuo R.C."/>
            <person name="LaButti K."/>
            <person name="Lindahl B.D."/>
            <person name="Lindquist E.A."/>
            <person name="Lipzen A."/>
            <person name="Khouja H.R."/>
            <person name="Magnuson J."/>
            <person name="Murat C."/>
            <person name="Ohm R.A."/>
            <person name="Singer S.W."/>
            <person name="Spatafora J.W."/>
            <person name="Wang M."/>
            <person name="Veneault-Fourrey C."/>
            <person name="Henrissat B."/>
            <person name="Grigoriev I.V."/>
            <person name="Martin F.M."/>
            <person name="Perotto S."/>
        </authorList>
    </citation>
    <scope>NUCLEOTIDE SEQUENCE [LARGE SCALE GENOMIC DNA]</scope>
    <source>
        <strain evidence="16 17">ATCC 22711</strain>
    </source>
</reference>
<dbReference type="GO" id="GO:0008081">
    <property type="term" value="F:phosphoric diester hydrolase activity"/>
    <property type="evidence" value="ECO:0007669"/>
    <property type="project" value="TreeGrafter"/>
</dbReference>
<feature type="signal peptide" evidence="14">
    <location>
        <begin position="1"/>
        <end position="20"/>
    </location>
</feature>
<evidence type="ECO:0000256" key="2">
    <source>
        <dbReference type="ARBA" id="ARBA00010399"/>
    </source>
</evidence>
<dbReference type="SUPFAM" id="SSF56300">
    <property type="entry name" value="Metallo-dependent phosphatases"/>
    <property type="match status" value="1"/>
</dbReference>
<dbReference type="Pfam" id="PF00149">
    <property type="entry name" value="Metallophos"/>
    <property type="match status" value="1"/>
</dbReference>
<dbReference type="InterPro" id="IPR004843">
    <property type="entry name" value="Calcineurin-like_PHP"/>
</dbReference>
<dbReference type="Gene3D" id="3.60.21.10">
    <property type="match status" value="1"/>
</dbReference>
<evidence type="ECO:0000256" key="12">
    <source>
        <dbReference type="PIRNR" id="PIRNR027093"/>
    </source>
</evidence>
<keyword evidence="9" id="KW-1133">Transmembrane helix</keyword>
<gene>
    <name evidence="16" type="ORF">M430DRAFT_27332</name>
</gene>
<evidence type="ECO:0000256" key="8">
    <source>
        <dbReference type="ARBA" id="ARBA00022968"/>
    </source>
</evidence>
<sequence length="730" mass="83442">MRFNAALLFAAWLTRDVVHATPVRGGGSQADLQAPLEDLKDSHPQPETSQRRLQGRFLHITDLHPDPFYKVYSSTEENDACHRGKGTAGTYGAETTDCDTPFSLVNATFKWIAENIKDDIDFVVWTGDSARHDNDEKIPRKEAEVLSTNRWIVEKFRDVWGEGGDAFSIPIVPTFGNNDILPHNILSSGPNKWLKEFSRIWSSFIPEEQTHGFERGGWFYVEVIPNKLAVFSLNTLYFFDRNAAVDGCALRSEPGYEHMEWLRIQLGFMRERGMKAILMGHVPPARTGSKQLWDETCWQKYTLWLRQYRDVVIGGLYGHMNIDHFMFQDTDEIDLVLLGDNPSALQAVRSSMDDEFTIESANDYLEELRDNWSDLPNPAAAIKDEDSSKKKKGKKSKKERALKKIGGPWGERFHTTFVSPSVVPNYFPTLRIIEYNITGLENEKVWTDVRPKSGTSQQIDRPVEEAEMYVEDYEDDVDDTETSPGVDDESVGKKKKKKKGKKHKKKPSNPDLVIPPPPSKKSPPGPAYSPQTLTMLGYKQYVANLTFINNDFTKTEVPEDDVDADKWRKGKHHGEDPKKIAKPNPFEYKIEYDTSTDPTYKLKDMTVRSYIELAHRIGQYKPVKGDQVDELRVEEFDEEVEDDSDADDDDDDDYEDNDMNGGKKKKKKKKKHRKRRRKQLKKNKVWLQFIKRAFVGTVEEDGLRAIAEAPETPVLPASEGIPTDAHDGEL</sequence>
<dbReference type="EC" id="3.6.1.10" evidence="3 12"/>
<dbReference type="Proteomes" id="UP000241818">
    <property type="component" value="Unassembled WGS sequence"/>
</dbReference>
<dbReference type="PIRSF" id="PIRSF027093">
    <property type="entry name" value="EndopolyPtase_N1"/>
    <property type="match status" value="1"/>
</dbReference>
<keyword evidence="10 12" id="KW-0472">Membrane</keyword>
<evidence type="ECO:0000313" key="17">
    <source>
        <dbReference type="Proteomes" id="UP000241818"/>
    </source>
</evidence>
<comment type="function">
    <text evidence="12">Catalyzes the hydrolysis of inorganic polyphosphate (polyP) chains of many hundreds of phosphate residues into shorter lengths.</text>
</comment>
<feature type="region of interest" description="Disordered" evidence="13">
    <location>
        <begin position="376"/>
        <end position="402"/>
    </location>
</feature>
<keyword evidence="8" id="KW-0735">Signal-anchor</keyword>
<dbReference type="InterPro" id="IPR041805">
    <property type="entry name" value="ASMase/PPN1_MPP"/>
</dbReference>
<dbReference type="OrthoDB" id="348678at2759"/>
<organism evidence="16 17">
    <name type="scientific">Amorphotheca resinae ATCC 22711</name>
    <dbReference type="NCBI Taxonomy" id="857342"/>
    <lineage>
        <taxon>Eukaryota</taxon>
        <taxon>Fungi</taxon>
        <taxon>Dikarya</taxon>
        <taxon>Ascomycota</taxon>
        <taxon>Pezizomycotina</taxon>
        <taxon>Leotiomycetes</taxon>
        <taxon>Helotiales</taxon>
        <taxon>Amorphothecaceae</taxon>
        <taxon>Amorphotheca</taxon>
    </lineage>
</organism>
<dbReference type="FunCoup" id="A0A2T3B3Q8">
    <property type="interactions" value="188"/>
</dbReference>
<accession>A0A2T3B3Q8</accession>
<dbReference type="CDD" id="cd00842">
    <property type="entry name" value="MPP_ASMase"/>
    <property type="match status" value="1"/>
</dbReference>
<evidence type="ECO:0000256" key="14">
    <source>
        <dbReference type="SAM" id="SignalP"/>
    </source>
</evidence>
<dbReference type="PANTHER" id="PTHR10340:SF55">
    <property type="entry name" value="ENDOPOLYPHOSPHATASE"/>
    <property type="match status" value="1"/>
</dbReference>
<dbReference type="STRING" id="857342.A0A2T3B3Q8"/>
<feature type="chain" id="PRO_5015737613" description="Endopolyphosphatase" evidence="14">
    <location>
        <begin position="21"/>
        <end position="730"/>
    </location>
</feature>
<keyword evidence="7 12" id="KW-0378">Hydrolase</keyword>
<dbReference type="GO" id="GO:0005774">
    <property type="term" value="C:vacuolar membrane"/>
    <property type="evidence" value="ECO:0007669"/>
    <property type="project" value="UniProtKB-SubCell"/>
</dbReference>
<keyword evidence="6" id="KW-0812">Transmembrane</keyword>
<feature type="compositionally biased region" description="Basic residues" evidence="13">
    <location>
        <begin position="493"/>
        <end position="507"/>
    </location>
</feature>
<evidence type="ECO:0000313" key="16">
    <source>
        <dbReference type="EMBL" id="PSS20270.1"/>
    </source>
</evidence>
<dbReference type="GO" id="GO:0000324">
    <property type="term" value="C:fungal-type vacuole"/>
    <property type="evidence" value="ECO:0007669"/>
    <property type="project" value="TreeGrafter"/>
</dbReference>
<feature type="region of interest" description="Disordered" evidence="13">
    <location>
        <begin position="628"/>
        <end position="683"/>
    </location>
</feature>
<feature type="domain" description="Calcineurin-like phosphoesterase" evidence="15">
    <location>
        <begin position="56"/>
        <end position="315"/>
    </location>
</feature>
<evidence type="ECO:0000256" key="9">
    <source>
        <dbReference type="ARBA" id="ARBA00022989"/>
    </source>
</evidence>
<feature type="region of interest" description="Disordered" evidence="13">
    <location>
        <begin position="474"/>
        <end position="531"/>
    </location>
</feature>
<feature type="compositionally biased region" description="Acidic residues" evidence="13">
    <location>
        <begin position="474"/>
        <end position="489"/>
    </location>
</feature>
<feature type="compositionally biased region" description="Acidic residues" evidence="13">
    <location>
        <begin position="635"/>
        <end position="658"/>
    </location>
</feature>
<dbReference type="FunFam" id="3.60.21.10:FF:000082">
    <property type="entry name" value="Endopolyphosphatase"/>
    <property type="match status" value="1"/>
</dbReference>
<dbReference type="GO" id="GO:0004309">
    <property type="term" value="F:exopolyphosphatase activity"/>
    <property type="evidence" value="ECO:0007669"/>
    <property type="project" value="TreeGrafter"/>
</dbReference>
<keyword evidence="17" id="KW-1185">Reference proteome</keyword>
<dbReference type="GO" id="GO:0000298">
    <property type="term" value="F:endopolyphosphatase activity"/>
    <property type="evidence" value="ECO:0007669"/>
    <property type="project" value="UniProtKB-EC"/>
</dbReference>
<keyword evidence="11" id="KW-0325">Glycoprotein</keyword>
<evidence type="ECO:0000256" key="4">
    <source>
        <dbReference type="ARBA" id="ARBA00014458"/>
    </source>
</evidence>
<dbReference type="RefSeq" id="XP_024721540.1">
    <property type="nucleotide sequence ID" value="XM_024865580.1"/>
</dbReference>
<protein>
    <recommendedName>
        <fullName evidence="4 12">Endopolyphosphatase</fullName>
        <ecNumber evidence="3 12">3.6.1.10</ecNumber>
    </recommendedName>
</protein>